<dbReference type="WBParaSite" id="ECPE_0001770701-mRNA-1">
    <property type="protein sequence ID" value="ECPE_0001770701-mRNA-1"/>
    <property type="gene ID" value="ECPE_0001770701"/>
</dbReference>
<gene>
    <name evidence="3" type="ORF">ECPE_LOCUS17662</name>
</gene>
<dbReference type="InterPro" id="IPR000719">
    <property type="entry name" value="Prot_kinase_dom"/>
</dbReference>
<evidence type="ECO:0000313" key="4">
    <source>
        <dbReference type="Proteomes" id="UP000272942"/>
    </source>
</evidence>
<dbReference type="OrthoDB" id="193931at2759"/>
<dbReference type="AlphaFoldDB" id="A0A183BEM7"/>
<dbReference type="Gene3D" id="3.30.200.20">
    <property type="entry name" value="Phosphorylase Kinase, domain 1"/>
    <property type="match status" value="1"/>
</dbReference>
<dbReference type="EMBL" id="UZAN01070677">
    <property type="protein sequence ID" value="VDP94965.1"/>
    <property type="molecule type" value="Genomic_DNA"/>
</dbReference>
<reference evidence="3 4" key="2">
    <citation type="submission" date="2018-11" db="EMBL/GenBank/DDBJ databases">
        <authorList>
            <consortium name="Pathogen Informatics"/>
        </authorList>
    </citation>
    <scope>NUCLEOTIDE SEQUENCE [LARGE SCALE GENOMIC DNA]</scope>
    <source>
        <strain evidence="3 4">Egypt</strain>
    </source>
</reference>
<feature type="region of interest" description="Disordered" evidence="1">
    <location>
        <begin position="21"/>
        <end position="111"/>
    </location>
</feature>
<dbReference type="Proteomes" id="UP000272942">
    <property type="component" value="Unassembled WGS sequence"/>
</dbReference>
<dbReference type="GO" id="GO:0005524">
    <property type="term" value="F:ATP binding"/>
    <property type="evidence" value="ECO:0007669"/>
    <property type="project" value="InterPro"/>
</dbReference>
<dbReference type="SUPFAM" id="SSF56112">
    <property type="entry name" value="Protein kinase-like (PK-like)"/>
    <property type="match status" value="1"/>
</dbReference>
<evidence type="ECO:0000256" key="1">
    <source>
        <dbReference type="SAM" id="MobiDB-lite"/>
    </source>
</evidence>
<proteinExistence type="predicted"/>
<name>A0A183BEM7_9TREM</name>
<dbReference type="InterPro" id="IPR011009">
    <property type="entry name" value="Kinase-like_dom_sf"/>
</dbReference>
<dbReference type="GO" id="GO:0004672">
    <property type="term" value="F:protein kinase activity"/>
    <property type="evidence" value="ECO:0007669"/>
    <property type="project" value="InterPro"/>
</dbReference>
<feature type="domain" description="Protein kinase" evidence="2">
    <location>
        <begin position="120"/>
        <end position="150"/>
    </location>
</feature>
<evidence type="ECO:0000313" key="3">
    <source>
        <dbReference type="EMBL" id="VDP94965.1"/>
    </source>
</evidence>
<feature type="compositionally biased region" description="Polar residues" evidence="1">
    <location>
        <begin position="21"/>
        <end position="64"/>
    </location>
</feature>
<protein>
    <submittedName>
        <fullName evidence="5">Protein kinase domain-containing protein</fullName>
    </submittedName>
</protein>
<evidence type="ECO:0000313" key="5">
    <source>
        <dbReference type="WBParaSite" id="ECPE_0001770701-mRNA-1"/>
    </source>
</evidence>
<reference evidence="5" key="1">
    <citation type="submission" date="2016-06" db="UniProtKB">
        <authorList>
            <consortium name="WormBaseParasite"/>
        </authorList>
    </citation>
    <scope>IDENTIFICATION</scope>
</reference>
<sequence length="150" mass="16188">MEHHLGNLAYRNYLSEQTKANNLARSSQHHTTSPTGGTVNSIEHSNSTSPISNSAHNYNGTRINGTADESDKPITMLNGNGDLKLPQKKVKNGPLSIPTSPPTGKYTAPEPQLTSRVGKYTIVRTVGRGNFAQVKLAIHVTTGREVSVRT</sequence>
<accession>A0A183BEM7</accession>
<organism evidence="5">
    <name type="scientific">Echinostoma caproni</name>
    <dbReference type="NCBI Taxonomy" id="27848"/>
    <lineage>
        <taxon>Eukaryota</taxon>
        <taxon>Metazoa</taxon>
        <taxon>Spiralia</taxon>
        <taxon>Lophotrochozoa</taxon>
        <taxon>Platyhelminthes</taxon>
        <taxon>Trematoda</taxon>
        <taxon>Digenea</taxon>
        <taxon>Plagiorchiida</taxon>
        <taxon>Echinostomata</taxon>
        <taxon>Echinostomatoidea</taxon>
        <taxon>Echinostomatidae</taxon>
        <taxon>Echinostoma</taxon>
    </lineage>
</organism>
<dbReference type="PROSITE" id="PS50011">
    <property type="entry name" value="PROTEIN_KINASE_DOM"/>
    <property type="match status" value="1"/>
</dbReference>
<evidence type="ECO:0000259" key="2">
    <source>
        <dbReference type="PROSITE" id="PS50011"/>
    </source>
</evidence>
<keyword evidence="4" id="KW-1185">Reference proteome</keyword>